<dbReference type="InterPro" id="IPR041698">
    <property type="entry name" value="Methyltransf_25"/>
</dbReference>
<feature type="compositionally biased region" description="Low complexity" evidence="1">
    <location>
        <begin position="11"/>
        <end position="21"/>
    </location>
</feature>
<evidence type="ECO:0000313" key="3">
    <source>
        <dbReference type="EMBL" id="OCH94707.1"/>
    </source>
</evidence>
<dbReference type="Pfam" id="PF13649">
    <property type="entry name" value="Methyltransf_25"/>
    <property type="match status" value="1"/>
</dbReference>
<gene>
    <name evidence="3" type="ORF">OBBRIDRAFT_769045</name>
</gene>
<evidence type="ECO:0000313" key="4">
    <source>
        <dbReference type="Proteomes" id="UP000250043"/>
    </source>
</evidence>
<feature type="compositionally biased region" description="Low complexity" evidence="1">
    <location>
        <begin position="312"/>
        <end position="325"/>
    </location>
</feature>
<feature type="domain" description="Methyltransferase" evidence="2">
    <location>
        <begin position="91"/>
        <end position="187"/>
    </location>
</feature>
<dbReference type="OrthoDB" id="2013972at2759"/>
<dbReference type="PANTHER" id="PTHR43591">
    <property type="entry name" value="METHYLTRANSFERASE"/>
    <property type="match status" value="1"/>
</dbReference>
<feature type="compositionally biased region" description="Low complexity" evidence="1">
    <location>
        <begin position="218"/>
        <end position="230"/>
    </location>
</feature>
<evidence type="ECO:0000259" key="2">
    <source>
        <dbReference type="Pfam" id="PF13649"/>
    </source>
</evidence>
<dbReference type="Proteomes" id="UP000250043">
    <property type="component" value="Unassembled WGS sequence"/>
</dbReference>
<feature type="region of interest" description="Disordered" evidence="1">
    <location>
        <begin position="299"/>
        <end position="422"/>
    </location>
</feature>
<organism evidence="3 4">
    <name type="scientific">Obba rivulosa</name>
    <dbReference type="NCBI Taxonomy" id="1052685"/>
    <lineage>
        <taxon>Eukaryota</taxon>
        <taxon>Fungi</taxon>
        <taxon>Dikarya</taxon>
        <taxon>Basidiomycota</taxon>
        <taxon>Agaricomycotina</taxon>
        <taxon>Agaricomycetes</taxon>
        <taxon>Polyporales</taxon>
        <taxon>Gelatoporiaceae</taxon>
        <taxon>Obba</taxon>
    </lineage>
</organism>
<dbReference type="PANTHER" id="PTHR43591:SF24">
    <property type="entry name" value="2-METHOXY-6-POLYPRENYL-1,4-BENZOQUINOL METHYLASE, MITOCHONDRIAL"/>
    <property type="match status" value="1"/>
</dbReference>
<feature type="compositionally biased region" description="Low complexity" evidence="1">
    <location>
        <begin position="374"/>
        <end position="409"/>
    </location>
</feature>
<accession>A0A8E2DS84</accession>
<name>A0A8E2DS84_9APHY</name>
<dbReference type="EMBL" id="KV722341">
    <property type="protein sequence ID" value="OCH94707.1"/>
    <property type="molecule type" value="Genomic_DNA"/>
</dbReference>
<keyword evidence="4" id="KW-1185">Reference proteome</keyword>
<feature type="region of interest" description="Disordered" evidence="1">
    <location>
        <begin position="1"/>
        <end position="29"/>
    </location>
</feature>
<dbReference type="AlphaFoldDB" id="A0A8E2DS84"/>
<sequence length="584" mass="64921">MSISRSGHRPSYSSTVSNSSESNKKPYGKERTFIEHRGSRFHAYGRDKAPYPLPFDREVLELWCIDHALINQACSNVSFVDFKGNTPKRCLDLGTGLGDWTVDAAKLWPDCTFVGFDLVNVQIPLFTLHESIASRIKWVHGNFLRTRLPFDDDEFDHIRIQGVSFGIPENKWVWLYEELRRVLKHGGTIEHLEADAIFPILPRWFTDPLHARTRCLASSSSSSSSDSQQSLRTPAADPDRTSHEYELLEKLFYEVFENRFINPIASAIVPRYFSAVFSHVVSPPVLAFPMPPLPPLEPFPGIPNGSATSAGSDTSLTSPHPSTSLQIDTSEETLTPVPSLATPERSSSSAVDNVSADPQPEPPPEKVTSPRRPPSVASITSSIASPSSVSSSAVPSLSSSPSTSTSSAACDEPRVSGTPERPAVVSLNAEESSSIGGVELFPMKELSSLDEHSLYMQLYRAAGIVFATREAMWEELAEKVVKRDKTLHLYGWGDADFTIDASRRKFDALMGSYMSDMRARIALWHSLVKNGWEYPRRDPLSKAEAVEEERLRHDILEARRVAKEKELTTFCRQVRLAVGMNVKE</sequence>
<reference evidence="3 4" key="1">
    <citation type="submission" date="2016-07" db="EMBL/GenBank/DDBJ databases">
        <title>Draft genome of the white-rot fungus Obba rivulosa 3A-2.</title>
        <authorList>
            <consortium name="DOE Joint Genome Institute"/>
            <person name="Miettinen O."/>
            <person name="Riley R."/>
            <person name="Acob R."/>
            <person name="Barry K."/>
            <person name="Cullen D."/>
            <person name="De Vries R."/>
            <person name="Hainaut M."/>
            <person name="Hatakka A."/>
            <person name="Henrissat B."/>
            <person name="Hilden K."/>
            <person name="Kuo R."/>
            <person name="Labutti K."/>
            <person name="Lipzen A."/>
            <person name="Makela M.R."/>
            <person name="Sandor L."/>
            <person name="Spatafora J.W."/>
            <person name="Grigoriev I.V."/>
            <person name="Hibbett D.S."/>
        </authorList>
    </citation>
    <scope>NUCLEOTIDE SEQUENCE [LARGE SCALE GENOMIC DNA]</scope>
    <source>
        <strain evidence="3 4">3A-2</strain>
    </source>
</reference>
<proteinExistence type="predicted"/>
<dbReference type="SUPFAM" id="SSF53335">
    <property type="entry name" value="S-adenosyl-L-methionine-dependent methyltransferases"/>
    <property type="match status" value="1"/>
</dbReference>
<feature type="region of interest" description="Disordered" evidence="1">
    <location>
        <begin position="218"/>
        <end position="240"/>
    </location>
</feature>
<dbReference type="InterPro" id="IPR029063">
    <property type="entry name" value="SAM-dependent_MTases_sf"/>
</dbReference>
<feature type="compositionally biased region" description="Low complexity" evidence="1">
    <location>
        <begin position="346"/>
        <end position="357"/>
    </location>
</feature>
<dbReference type="CDD" id="cd02440">
    <property type="entry name" value="AdoMet_MTases"/>
    <property type="match status" value="1"/>
</dbReference>
<dbReference type="GO" id="GO:0008168">
    <property type="term" value="F:methyltransferase activity"/>
    <property type="evidence" value="ECO:0007669"/>
    <property type="project" value="TreeGrafter"/>
</dbReference>
<evidence type="ECO:0000256" key="1">
    <source>
        <dbReference type="SAM" id="MobiDB-lite"/>
    </source>
</evidence>
<protein>
    <recommendedName>
        <fullName evidence="2">Methyltransferase domain-containing protein</fullName>
    </recommendedName>
</protein>
<dbReference type="Gene3D" id="3.40.50.150">
    <property type="entry name" value="Vaccinia Virus protein VP39"/>
    <property type="match status" value="1"/>
</dbReference>